<feature type="region of interest" description="Disordered" evidence="1">
    <location>
        <begin position="1"/>
        <end position="21"/>
    </location>
</feature>
<evidence type="ECO:0000256" key="1">
    <source>
        <dbReference type="SAM" id="MobiDB-lite"/>
    </source>
</evidence>
<gene>
    <name evidence="2" type="ORF">GPECTOR_7g1117</name>
</gene>
<evidence type="ECO:0000313" key="3">
    <source>
        <dbReference type="Proteomes" id="UP000075714"/>
    </source>
</evidence>
<dbReference type="OrthoDB" id="568071at2759"/>
<dbReference type="PANTHER" id="PTHR34131:SF3">
    <property type="entry name" value="(RAP ANNOTATION RELEASE2) GALACTOSE-BINDING LIKE DOMAIN CONTAINING PROTEIN"/>
    <property type="match status" value="1"/>
</dbReference>
<keyword evidence="3" id="KW-1185">Reference proteome</keyword>
<protein>
    <submittedName>
        <fullName evidence="2">Uncharacterized protein</fullName>
    </submittedName>
</protein>
<dbReference type="PANTHER" id="PTHR34131">
    <property type="entry name" value="(RAP ANNOTATION RELEASE2) GALACTOSE-BINDING LIKE DOMAIN CONTAINING PROTEIN"/>
    <property type="match status" value="1"/>
</dbReference>
<evidence type="ECO:0000313" key="2">
    <source>
        <dbReference type="EMBL" id="KXZ53224.1"/>
    </source>
</evidence>
<name>A0A150GTW0_GONPE</name>
<dbReference type="EMBL" id="LSYV01000008">
    <property type="protein sequence ID" value="KXZ53224.1"/>
    <property type="molecule type" value="Genomic_DNA"/>
</dbReference>
<accession>A0A150GTW0</accession>
<proteinExistence type="predicted"/>
<sequence>MFPAATLHGLPHAASQEPVGPQAESRGLSAYLSLPLDQYSLLDPGWIAKCPGSPDMFVLRIPLFDLVGLELQPQISVRVAADPQNSQFKLGDPKFDADLKLAMRATLRNKPVPTLRPFRWSSGQTVYARAAPVGDLAAAAAANAAAMGGSVSLQGAQQALQEVVATEGSGGEAQRQAARQP</sequence>
<reference evidence="3" key="1">
    <citation type="journal article" date="2016" name="Nat. Commun.">
        <title>The Gonium pectorale genome demonstrates co-option of cell cycle regulation during the evolution of multicellularity.</title>
        <authorList>
            <person name="Hanschen E.R."/>
            <person name="Marriage T.N."/>
            <person name="Ferris P.J."/>
            <person name="Hamaji T."/>
            <person name="Toyoda A."/>
            <person name="Fujiyama A."/>
            <person name="Neme R."/>
            <person name="Noguchi H."/>
            <person name="Minakuchi Y."/>
            <person name="Suzuki M."/>
            <person name="Kawai-Toyooka H."/>
            <person name="Smith D.R."/>
            <person name="Sparks H."/>
            <person name="Anderson J."/>
            <person name="Bakaric R."/>
            <person name="Luria V."/>
            <person name="Karger A."/>
            <person name="Kirschner M.W."/>
            <person name="Durand P.M."/>
            <person name="Michod R.E."/>
            <person name="Nozaki H."/>
            <person name="Olson B.J."/>
        </authorList>
    </citation>
    <scope>NUCLEOTIDE SEQUENCE [LARGE SCALE GENOMIC DNA]</scope>
    <source>
        <strain evidence="3">NIES-2863</strain>
    </source>
</reference>
<organism evidence="2 3">
    <name type="scientific">Gonium pectorale</name>
    <name type="common">Green alga</name>
    <dbReference type="NCBI Taxonomy" id="33097"/>
    <lineage>
        <taxon>Eukaryota</taxon>
        <taxon>Viridiplantae</taxon>
        <taxon>Chlorophyta</taxon>
        <taxon>core chlorophytes</taxon>
        <taxon>Chlorophyceae</taxon>
        <taxon>CS clade</taxon>
        <taxon>Chlamydomonadales</taxon>
        <taxon>Volvocaceae</taxon>
        <taxon>Gonium</taxon>
    </lineage>
</organism>
<dbReference type="AlphaFoldDB" id="A0A150GTW0"/>
<comment type="caution">
    <text evidence="2">The sequence shown here is derived from an EMBL/GenBank/DDBJ whole genome shotgun (WGS) entry which is preliminary data.</text>
</comment>
<dbReference type="Proteomes" id="UP000075714">
    <property type="component" value="Unassembled WGS sequence"/>
</dbReference>